<dbReference type="Proteomes" id="UP000484988">
    <property type="component" value="Unassembled WGS sequence"/>
</dbReference>
<comment type="caution">
    <text evidence="2">The sequence shown here is derived from an EMBL/GenBank/DDBJ whole genome shotgun (WGS) entry which is preliminary data.</text>
</comment>
<reference evidence="2 3" key="1">
    <citation type="submission" date="2020-02" db="EMBL/GenBank/DDBJ databases">
        <title>Whole Genome Shotgun Sequence of Streptomyces sp. strain CWH03.</title>
        <authorList>
            <person name="Dohra H."/>
            <person name="Kodani S."/>
            <person name="Yamamura H."/>
        </authorList>
    </citation>
    <scope>NUCLEOTIDE SEQUENCE [LARGE SCALE GENOMIC DNA]</scope>
    <source>
        <strain evidence="2 3">CWH03</strain>
    </source>
</reference>
<evidence type="ECO:0000313" key="3">
    <source>
        <dbReference type="Proteomes" id="UP000484988"/>
    </source>
</evidence>
<evidence type="ECO:0000256" key="1">
    <source>
        <dbReference type="SAM" id="MobiDB-lite"/>
    </source>
</evidence>
<feature type="region of interest" description="Disordered" evidence="1">
    <location>
        <begin position="1"/>
        <end position="102"/>
    </location>
</feature>
<protein>
    <submittedName>
        <fullName evidence="2">Uncharacterized protein</fullName>
    </submittedName>
</protein>
<name>A0A6A0AXE3_9ACTN</name>
<dbReference type="EMBL" id="BLLG01000008">
    <property type="protein sequence ID" value="GFH37095.1"/>
    <property type="molecule type" value="Genomic_DNA"/>
</dbReference>
<keyword evidence="3" id="KW-1185">Reference proteome</keyword>
<accession>A0A6A0AXE3</accession>
<evidence type="ECO:0000313" key="2">
    <source>
        <dbReference type="EMBL" id="GFH37095.1"/>
    </source>
</evidence>
<proteinExistence type="predicted"/>
<dbReference type="AlphaFoldDB" id="A0A6A0AXE3"/>
<gene>
    <name evidence="2" type="ORF">SCWH03_33290</name>
</gene>
<organism evidence="2 3">
    <name type="scientific">Streptomyces pacificus</name>
    <dbReference type="NCBI Taxonomy" id="2705029"/>
    <lineage>
        <taxon>Bacteria</taxon>
        <taxon>Bacillati</taxon>
        <taxon>Actinomycetota</taxon>
        <taxon>Actinomycetes</taxon>
        <taxon>Kitasatosporales</taxon>
        <taxon>Streptomycetaceae</taxon>
        <taxon>Streptomyces</taxon>
    </lineage>
</organism>
<sequence length="102" mass="10441">MASHSGQIRKAVRVASVPGMGVLPEGGVDGARARAAYRPVRTLWRDRAHTPGPPGPSRPRSPALPDAPATDRPGTGATRPGPAATRPDGAVDGAHQESYCSA</sequence>